<reference evidence="2" key="1">
    <citation type="submission" date="2022-12" db="EMBL/GenBank/DDBJ databases">
        <title>Paraconexibacter alkalitolerans sp. nov. and Baekduia alba sp. nov., isolated from soil and emended description of the genera Paraconexibacter (Chun et al., 2020) and Baekduia (An et al., 2020).</title>
        <authorList>
            <person name="Vieira S."/>
            <person name="Huber K.J."/>
            <person name="Geppert A."/>
            <person name="Wolf J."/>
            <person name="Neumann-Schaal M."/>
            <person name="Muesken M."/>
            <person name="Overmann J."/>
        </authorList>
    </citation>
    <scope>NUCLEOTIDE SEQUENCE</scope>
    <source>
        <strain evidence="2">AEG42_29</strain>
    </source>
</reference>
<protein>
    <recommendedName>
        <fullName evidence="3">DUF721 domain-containing protein</fullName>
    </recommendedName>
</protein>
<feature type="compositionally biased region" description="Pro residues" evidence="1">
    <location>
        <begin position="40"/>
        <end position="49"/>
    </location>
</feature>
<sequence length="117" mass="12651">MTSTVVGPVLEARLRTILDELGPYPHARVELARVSERPTPATPTAPDPARPADAPPDQRKKGRLLKVSCPACGYPARVTRVWLTKVGPPICPCNSQPMVITDQSPVAKAFKEESEPT</sequence>
<organism evidence="2">
    <name type="scientific">Paraconexibacter sp. AEG42_29</name>
    <dbReference type="NCBI Taxonomy" id="2997339"/>
    <lineage>
        <taxon>Bacteria</taxon>
        <taxon>Bacillati</taxon>
        <taxon>Actinomycetota</taxon>
        <taxon>Thermoleophilia</taxon>
        <taxon>Solirubrobacterales</taxon>
        <taxon>Paraconexibacteraceae</taxon>
        <taxon>Paraconexibacter</taxon>
    </lineage>
</organism>
<dbReference type="EMBL" id="CP114014">
    <property type="protein sequence ID" value="XAY03385.1"/>
    <property type="molecule type" value="Genomic_DNA"/>
</dbReference>
<evidence type="ECO:0008006" key="3">
    <source>
        <dbReference type="Google" id="ProtNLM"/>
    </source>
</evidence>
<evidence type="ECO:0000313" key="2">
    <source>
        <dbReference type="EMBL" id="XAY03385.1"/>
    </source>
</evidence>
<dbReference type="RefSeq" id="WP_354699942.1">
    <property type="nucleotide sequence ID" value="NZ_CP114014.1"/>
</dbReference>
<dbReference type="AlphaFoldDB" id="A0AAU7AP59"/>
<evidence type="ECO:0000256" key="1">
    <source>
        <dbReference type="SAM" id="MobiDB-lite"/>
    </source>
</evidence>
<gene>
    <name evidence="2" type="ORF">DSM112329_00199</name>
</gene>
<accession>A0AAU7AP59</accession>
<dbReference type="KEGG" id="parq:DSM112329_00199"/>
<proteinExistence type="predicted"/>
<name>A0AAU7AP59_9ACTN</name>
<feature type="region of interest" description="Disordered" evidence="1">
    <location>
        <begin position="31"/>
        <end position="62"/>
    </location>
</feature>